<reference evidence="1 2" key="1">
    <citation type="submission" date="2017-09" db="EMBL/GenBank/DDBJ databases">
        <title>Depth-based differentiation of microbial function through sediment-hosted aquifers and enrichment of novel symbionts in the deep terrestrial subsurface.</title>
        <authorList>
            <person name="Probst A.J."/>
            <person name="Ladd B."/>
            <person name="Jarett J.K."/>
            <person name="Geller-Mcgrath D.E."/>
            <person name="Sieber C.M."/>
            <person name="Emerson J.B."/>
            <person name="Anantharaman K."/>
            <person name="Thomas B.C."/>
            <person name="Malmstrom R."/>
            <person name="Stieglmeier M."/>
            <person name="Klingl A."/>
            <person name="Woyke T."/>
            <person name="Ryan C.M."/>
            <person name="Banfield J.F."/>
        </authorList>
    </citation>
    <scope>NUCLEOTIDE SEQUENCE [LARGE SCALE GENOMIC DNA]</scope>
    <source>
        <strain evidence="1">CG11_big_fil_rev_8_21_14_0_20_45_26</strain>
    </source>
</reference>
<gene>
    <name evidence="1" type="ORF">COV74_03480</name>
</gene>
<accession>A0A2H0LQR4</accession>
<dbReference type="AlphaFoldDB" id="A0A2H0LQR4"/>
<dbReference type="EMBL" id="PCVY01000031">
    <property type="protein sequence ID" value="PIQ86779.1"/>
    <property type="molecule type" value="Genomic_DNA"/>
</dbReference>
<name>A0A2H0LQR4_9BACT</name>
<evidence type="ECO:0000313" key="2">
    <source>
        <dbReference type="Proteomes" id="UP000230859"/>
    </source>
</evidence>
<comment type="caution">
    <text evidence="1">The sequence shown here is derived from an EMBL/GenBank/DDBJ whole genome shotgun (WGS) entry which is preliminary data.</text>
</comment>
<proteinExistence type="predicted"/>
<dbReference type="Proteomes" id="UP000230859">
    <property type="component" value="Unassembled WGS sequence"/>
</dbReference>
<sequence length="92" mass="10904">MEQKQVDQKKIESLKRIQDALRYWTRKCKNNSNELAKHIAFLKAIDEALSTEARSALKEMEKNRESELELLRLEMKCLELDIRIEKGEEVVK</sequence>
<protein>
    <submittedName>
        <fullName evidence="1">Uncharacterized protein</fullName>
    </submittedName>
</protein>
<organism evidence="1 2">
    <name type="scientific">Candidatus Abzuiibacterium crystallinum</name>
    <dbReference type="NCBI Taxonomy" id="1974748"/>
    <lineage>
        <taxon>Bacteria</taxon>
        <taxon>Pseudomonadati</taxon>
        <taxon>Candidatus Omnitrophota</taxon>
        <taxon>Candidatus Abzuiibacterium</taxon>
    </lineage>
</organism>
<evidence type="ECO:0000313" key="1">
    <source>
        <dbReference type="EMBL" id="PIQ86779.1"/>
    </source>
</evidence>